<reference evidence="2 3" key="1">
    <citation type="submission" date="2016-04" db="EMBL/GenBank/DDBJ databases">
        <authorList>
            <person name="Mornico D."/>
        </authorList>
    </citation>
    <scope>NUCLEOTIDE SEQUENCE [LARGE SCALE GENOMIC DNA]</scope>
    <source>
        <strain evidence="2 3">A121</strain>
    </source>
</reference>
<gene>
    <name evidence="2" type="ORF">BN4901_1838</name>
</gene>
<dbReference type="EMBL" id="FLUX01000019">
    <property type="protein sequence ID" value="SBW24581.1"/>
    <property type="molecule type" value="Genomic_DNA"/>
</dbReference>
<evidence type="ECO:0000256" key="1">
    <source>
        <dbReference type="SAM" id="SignalP"/>
    </source>
</evidence>
<dbReference type="NCBIfam" id="NF040711">
    <property type="entry name" value="partner_SinI"/>
    <property type="match status" value="1"/>
</dbReference>
<dbReference type="Gene3D" id="2.60.40.2700">
    <property type="match status" value="1"/>
</dbReference>
<evidence type="ECO:0000313" key="2">
    <source>
        <dbReference type="EMBL" id="SBW24581.1"/>
    </source>
</evidence>
<evidence type="ECO:0000313" key="3">
    <source>
        <dbReference type="Proteomes" id="UP000195338"/>
    </source>
</evidence>
<accession>A0ABY0JNC7</accession>
<proteinExistence type="predicted"/>
<protein>
    <submittedName>
        <fullName evidence="2">SinI homolog</fullName>
    </submittedName>
</protein>
<name>A0ABY0JNC7_9ENTR</name>
<comment type="caution">
    <text evidence="2">The sequence shown here is derived from an EMBL/GenBank/DDBJ whole genome shotgun (WGS) entry which is preliminary data.</text>
</comment>
<dbReference type="InterPro" id="IPR047745">
    <property type="entry name" value="SinI-like"/>
</dbReference>
<keyword evidence="3" id="KW-1185">Reference proteome</keyword>
<feature type="signal peptide" evidence="1">
    <location>
        <begin position="1"/>
        <end position="29"/>
    </location>
</feature>
<organism evidence="2 3">
    <name type="scientific">Citrobacter europaeus</name>
    <dbReference type="NCBI Taxonomy" id="1914243"/>
    <lineage>
        <taxon>Bacteria</taxon>
        <taxon>Pseudomonadati</taxon>
        <taxon>Pseudomonadota</taxon>
        <taxon>Gammaproteobacteria</taxon>
        <taxon>Enterobacterales</taxon>
        <taxon>Enterobacteriaceae</taxon>
        <taxon>Citrobacter</taxon>
    </lineage>
</organism>
<feature type="chain" id="PRO_5045816926" evidence="1">
    <location>
        <begin position="30"/>
        <end position="320"/>
    </location>
</feature>
<dbReference type="Proteomes" id="UP000195338">
    <property type="component" value="Unassembled WGS sequence"/>
</dbReference>
<dbReference type="RefSeq" id="WP_043017179.1">
    <property type="nucleotide sequence ID" value="NZ_BPMF01000017.1"/>
</dbReference>
<keyword evidence="1" id="KW-0732">Signal</keyword>
<sequence length="320" mass="33901">MQALLKRRLSKVALALVVAGYCSIPSAIAAKEGKLQGAGSDTWQFSGNTGTIQGTVPWITRSAEKVAEADKNHVTVSIDRGERVVNGEGDKQFHIGDKVTVNWAIGDEQGDLDVSNTATKATVVWIRSKQQDGSDATVISGSAGKDSYTLQESDADYYIGIRITPTTTTGDPNVAELLTLNDLSTGSGGGADDDDIPEGPVVDDSIAVAIYDSENASVNLLKNSSTKLHTGHTYVAQLWKDANKNGTYDTGELVVTNQYDYQWVFTGTSLQLGTAGGDSSVQNGDLLIPETNAEARTSIFPNAGDDGVQGYGLSIKYKNK</sequence>